<dbReference type="InterPro" id="IPR011989">
    <property type="entry name" value="ARM-like"/>
</dbReference>
<keyword evidence="6" id="KW-0256">Endoplasmic reticulum</keyword>
<keyword evidence="8" id="KW-0811">Translocation</keyword>
<dbReference type="GO" id="GO:0000774">
    <property type="term" value="F:adenyl-nucleotide exchange factor activity"/>
    <property type="evidence" value="ECO:0007669"/>
    <property type="project" value="TreeGrafter"/>
</dbReference>
<evidence type="ECO:0000256" key="7">
    <source>
        <dbReference type="ARBA" id="ARBA00022927"/>
    </source>
</evidence>
<dbReference type="PANTHER" id="PTHR19316:SF35">
    <property type="entry name" value="NUCLEOTIDE EXCHANGE FACTOR SIL1"/>
    <property type="match status" value="1"/>
</dbReference>
<evidence type="ECO:0000256" key="10">
    <source>
        <dbReference type="SAM" id="SignalP"/>
    </source>
</evidence>
<dbReference type="Gene3D" id="1.25.10.10">
    <property type="entry name" value="Leucine-rich Repeat Variant"/>
    <property type="match status" value="1"/>
</dbReference>
<dbReference type="GO" id="GO:0015031">
    <property type="term" value="P:protein transport"/>
    <property type="evidence" value="ECO:0007669"/>
    <property type="project" value="UniProtKB-KW"/>
</dbReference>
<dbReference type="InterPro" id="IPR050693">
    <property type="entry name" value="Hsp70_NEF-Inhibitors"/>
</dbReference>
<keyword evidence="9" id="KW-0325">Glycoprotein</keyword>
<dbReference type="SUPFAM" id="SSF48371">
    <property type="entry name" value="ARM repeat"/>
    <property type="match status" value="1"/>
</dbReference>
<protein>
    <recommendedName>
        <fullName evidence="3">Nucleotide exchange factor SIL1</fullName>
    </recommendedName>
</protein>
<organism evidence="11">
    <name type="scientific">Timema tahoe</name>
    <dbReference type="NCBI Taxonomy" id="61484"/>
    <lineage>
        <taxon>Eukaryota</taxon>
        <taxon>Metazoa</taxon>
        <taxon>Ecdysozoa</taxon>
        <taxon>Arthropoda</taxon>
        <taxon>Hexapoda</taxon>
        <taxon>Insecta</taxon>
        <taxon>Pterygota</taxon>
        <taxon>Neoptera</taxon>
        <taxon>Polyneoptera</taxon>
        <taxon>Phasmatodea</taxon>
        <taxon>Timematodea</taxon>
        <taxon>Timematoidea</taxon>
        <taxon>Timematidae</taxon>
        <taxon>Timema</taxon>
    </lineage>
</organism>
<comment type="similarity">
    <text evidence="2">Belongs to the SIL1 family.</text>
</comment>
<evidence type="ECO:0000313" key="11">
    <source>
        <dbReference type="EMBL" id="CAD7454520.1"/>
    </source>
</evidence>
<keyword evidence="5 10" id="KW-0732">Signal</keyword>
<dbReference type="PANTHER" id="PTHR19316">
    <property type="entry name" value="PROTEIN FOLDING REGULATOR"/>
    <property type="match status" value="1"/>
</dbReference>
<feature type="chain" id="PRO_5031153139" description="Nucleotide exchange factor SIL1" evidence="10">
    <location>
        <begin position="22"/>
        <end position="494"/>
    </location>
</feature>
<evidence type="ECO:0000256" key="6">
    <source>
        <dbReference type="ARBA" id="ARBA00022824"/>
    </source>
</evidence>
<reference evidence="11" key="1">
    <citation type="submission" date="2020-11" db="EMBL/GenBank/DDBJ databases">
        <authorList>
            <person name="Tran Van P."/>
        </authorList>
    </citation>
    <scope>NUCLEOTIDE SEQUENCE</scope>
</reference>
<dbReference type="AlphaFoldDB" id="A0A7R9FJ87"/>
<sequence length="494" mass="55308">MKNWIILITLCVVFAIKISYANDQISKSEEEEQEEEVLTNFKPTNEWKPVKKGQPIPHGLHVRMNLQTGETEAKLLDSGKKTAQTALTSVTDTKEEENEISDDVGVMSTTNILTHDEVKKALQNMTGDDVEVASEEDIARVKQKFRSYEVLKKEFKDLKMAVKTDMELMHELLSKYKGLSAEADDEDKVTILTDLEYLVHQIDNAQEFARIGGLTDIVYPSMNTSSGSVRAEAIRLLGSAASSNPKVQISALEGGGLHLVLRVLALDRNEAVRARAVYALSCLVRRFPAAQGKMVAEGGLSVLASLFESEQQEDLKLQVKVVTLLYDLIQERVETKLSSENLSPPENLDIPEKLRQYKAIDLEGKLVQHGWCKRLPKLLLVQSTNEGRAKRRDDLISVVGKDLPVRPEHDVVEKVVSAMVTLSDICAHEFADDGKVKAVLLDLKVWYDDLASREELENKSRNETDDHSFYYTNLASLITNMTRILGAQSIKDEL</sequence>
<dbReference type="GO" id="GO:0005788">
    <property type="term" value="C:endoplasmic reticulum lumen"/>
    <property type="evidence" value="ECO:0007669"/>
    <property type="project" value="UniProtKB-SubCell"/>
</dbReference>
<evidence type="ECO:0000256" key="9">
    <source>
        <dbReference type="ARBA" id="ARBA00023180"/>
    </source>
</evidence>
<evidence type="ECO:0000256" key="8">
    <source>
        <dbReference type="ARBA" id="ARBA00023010"/>
    </source>
</evidence>
<dbReference type="InterPro" id="IPR016024">
    <property type="entry name" value="ARM-type_fold"/>
</dbReference>
<keyword evidence="4" id="KW-0813">Transport</keyword>
<evidence type="ECO:0000256" key="4">
    <source>
        <dbReference type="ARBA" id="ARBA00022448"/>
    </source>
</evidence>
<evidence type="ECO:0000256" key="2">
    <source>
        <dbReference type="ARBA" id="ARBA00010588"/>
    </source>
</evidence>
<name>A0A7R9FJ87_9NEOP</name>
<keyword evidence="7" id="KW-0653">Protein transport</keyword>
<dbReference type="EMBL" id="OE000629">
    <property type="protein sequence ID" value="CAD7454520.1"/>
    <property type="molecule type" value="Genomic_DNA"/>
</dbReference>
<comment type="subcellular location">
    <subcellularLocation>
        <location evidence="1">Endoplasmic reticulum lumen</location>
    </subcellularLocation>
</comment>
<proteinExistence type="inferred from homology"/>
<evidence type="ECO:0000256" key="3">
    <source>
        <dbReference type="ARBA" id="ARBA00015352"/>
    </source>
</evidence>
<feature type="signal peptide" evidence="10">
    <location>
        <begin position="1"/>
        <end position="21"/>
    </location>
</feature>
<accession>A0A7R9FJ87</accession>
<evidence type="ECO:0000256" key="5">
    <source>
        <dbReference type="ARBA" id="ARBA00022729"/>
    </source>
</evidence>
<gene>
    <name evidence="11" type="ORF">TTEB3V08_LOCUS2622</name>
</gene>
<evidence type="ECO:0000256" key="1">
    <source>
        <dbReference type="ARBA" id="ARBA00004319"/>
    </source>
</evidence>